<protein>
    <submittedName>
        <fullName evidence="1">Uncharacterized protein</fullName>
    </submittedName>
</protein>
<dbReference type="EMBL" id="CM042011">
    <property type="protein sequence ID" value="KAI3765090.1"/>
    <property type="molecule type" value="Genomic_DNA"/>
</dbReference>
<keyword evidence="2" id="KW-1185">Reference proteome</keyword>
<evidence type="ECO:0000313" key="2">
    <source>
        <dbReference type="Proteomes" id="UP001055811"/>
    </source>
</evidence>
<dbReference type="Proteomes" id="UP001055811">
    <property type="component" value="Linkage Group LG03"/>
</dbReference>
<reference evidence="1 2" key="2">
    <citation type="journal article" date="2022" name="Mol. Ecol. Resour.">
        <title>The genomes of chicory, endive, great burdock and yacon provide insights into Asteraceae paleo-polyploidization history and plant inulin production.</title>
        <authorList>
            <person name="Fan W."/>
            <person name="Wang S."/>
            <person name="Wang H."/>
            <person name="Wang A."/>
            <person name="Jiang F."/>
            <person name="Liu H."/>
            <person name="Zhao H."/>
            <person name="Xu D."/>
            <person name="Zhang Y."/>
        </authorList>
    </citation>
    <scope>NUCLEOTIDE SEQUENCE [LARGE SCALE GENOMIC DNA]</scope>
    <source>
        <strain evidence="2">cv. Punajuju</strain>
        <tissue evidence="1">Leaves</tissue>
    </source>
</reference>
<comment type="caution">
    <text evidence="1">The sequence shown here is derived from an EMBL/GenBank/DDBJ whole genome shotgun (WGS) entry which is preliminary data.</text>
</comment>
<sequence length="71" mass="7630">MGKDGGGTGGIVAPSSGDFAKYGEIFWSSGRNLLVPLKVSIDLPCWWPDSDDPDSDDHNRNGGRIRTLEVP</sequence>
<accession>A0ACB9F1Y2</accession>
<reference evidence="2" key="1">
    <citation type="journal article" date="2022" name="Mol. Ecol. Resour.">
        <title>The genomes of chicory, endive, great burdock and yacon provide insights into Asteraceae palaeo-polyploidization history and plant inulin production.</title>
        <authorList>
            <person name="Fan W."/>
            <person name="Wang S."/>
            <person name="Wang H."/>
            <person name="Wang A."/>
            <person name="Jiang F."/>
            <person name="Liu H."/>
            <person name="Zhao H."/>
            <person name="Xu D."/>
            <person name="Zhang Y."/>
        </authorList>
    </citation>
    <scope>NUCLEOTIDE SEQUENCE [LARGE SCALE GENOMIC DNA]</scope>
    <source>
        <strain evidence="2">cv. Punajuju</strain>
    </source>
</reference>
<evidence type="ECO:0000313" key="1">
    <source>
        <dbReference type="EMBL" id="KAI3765090.1"/>
    </source>
</evidence>
<organism evidence="1 2">
    <name type="scientific">Cichorium intybus</name>
    <name type="common">Chicory</name>
    <dbReference type="NCBI Taxonomy" id="13427"/>
    <lineage>
        <taxon>Eukaryota</taxon>
        <taxon>Viridiplantae</taxon>
        <taxon>Streptophyta</taxon>
        <taxon>Embryophyta</taxon>
        <taxon>Tracheophyta</taxon>
        <taxon>Spermatophyta</taxon>
        <taxon>Magnoliopsida</taxon>
        <taxon>eudicotyledons</taxon>
        <taxon>Gunneridae</taxon>
        <taxon>Pentapetalae</taxon>
        <taxon>asterids</taxon>
        <taxon>campanulids</taxon>
        <taxon>Asterales</taxon>
        <taxon>Asteraceae</taxon>
        <taxon>Cichorioideae</taxon>
        <taxon>Cichorieae</taxon>
        <taxon>Cichoriinae</taxon>
        <taxon>Cichorium</taxon>
    </lineage>
</organism>
<proteinExistence type="predicted"/>
<name>A0ACB9F1Y2_CICIN</name>
<gene>
    <name evidence="1" type="ORF">L2E82_15115</name>
</gene>